<dbReference type="Pfam" id="PF16822">
    <property type="entry name" value="ALGX"/>
    <property type="match status" value="1"/>
</dbReference>
<dbReference type="HOGENOM" id="CLU_651753_0_0_6"/>
<dbReference type="KEGG" id="pfv:Psefu_3889"/>
<evidence type="ECO:0000256" key="8">
    <source>
        <dbReference type="ARBA" id="ARBA00022841"/>
    </source>
</evidence>
<evidence type="ECO:0000313" key="18">
    <source>
        <dbReference type="Proteomes" id="UP000000686"/>
    </source>
</evidence>
<dbReference type="Pfam" id="PF16824">
    <property type="entry name" value="CBM_26"/>
    <property type="match status" value="1"/>
</dbReference>
<dbReference type="STRING" id="743720.Psefu_3889"/>
<evidence type="ECO:0000256" key="9">
    <source>
        <dbReference type="ARBA" id="ARBA00023157"/>
    </source>
</evidence>
<feature type="active site" evidence="12">
    <location>
        <position position="174"/>
    </location>
</feature>
<organism evidence="17 18">
    <name type="scientific">Pseudomonas fulva (strain 12-X)</name>
    <dbReference type="NCBI Taxonomy" id="743720"/>
    <lineage>
        <taxon>Bacteria</taxon>
        <taxon>Pseudomonadati</taxon>
        <taxon>Pseudomonadota</taxon>
        <taxon>Gammaproteobacteria</taxon>
        <taxon>Pseudomonadales</taxon>
        <taxon>Pseudomonadaceae</taxon>
        <taxon>Pseudomonas</taxon>
    </lineage>
</organism>
<comment type="pathway">
    <text evidence="2">Glycan biosynthesis; alginate biosynthesis.</text>
</comment>
<evidence type="ECO:0000256" key="4">
    <source>
        <dbReference type="ARBA" id="ARBA00013937"/>
    </source>
</evidence>
<evidence type="ECO:0000256" key="1">
    <source>
        <dbReference type="ARBA" id="ARBA00004418"/>
    </source>
</evidence>
<name>F6AHE2_PSEF1</name>
<dbReference type="InterPro" id="IPR031811">
    <property type="entry name" value="ALGX/ALGJ_SGNH-like"/>
</dbReference>
<evidence type="ECO:0000313" key="17">
    <source>
        <dbReference type="EMBL" id="AEF23845.1"/>
    </source>
</evidence>
<keyword evidence="7" id="KW-0574">Periplasm</keyword>
<comment type="subcellular location">
    <subcellularLocation>
        <location evidence="1">Periplasm</location>
    </subcellularLocation>
</comment>
<keyword evidence="8" id="KW-0016">Alginate biosynthesis</keyword>
<feature type="domain" description="AlgX/AlgJ SGNH hydrolase-like" evidence="15">
    <location>
        <begin position="63"/>
        <end position="329"/>
    </location>
</feature>
<protein>
    <recommendedName>
        <fullName evidence="4">Alginate biosynthesis protein AlgX</fullName>
    </recommendedName>
    <alternativeName>
        <fullName evidence="11">Probable alginate O-acetyltransferase AlgX</fullName>
    </alternativeName>
</protein>
<comment type="similarity">
    <text evidence="3">Belongs to the AlgX family.</text>
</comment>
<keyword evidence="6 14" id="KW-0732">Signal</keyword>
<evidence type="ECO:0000256" key="14">
    <source>
        <dbReference type="SAM" id="SignalP"/>
    </source>
</evidence>
<feature type="active site" evidence="12">
    <location>
        <position position="172"/>
    </location>
</feature>
<dbReference type="EMBL" id="CP002727">
    <property type="protein sequence ID" value="AEF23845.1"/>
    <property type="molecule type" value="Genomic_DNA"/>
</dbReference>
<evidence type="ECO:0000256" key="6">
    <source>
        <dbReference type="ARBA" id="ARBA00022729"/>
    </source>
</evidence>
<evidence type="ECO:0000256" key="3">
    <source>
        <dbReference type="ARBA" id="ARBA00006553"/>
    </source>
</evidence>
<dbReference type="InterPro" id="IPR031798">
    <property type="entry name" value="AlgX_C"/>
</dbReference>
<dbReference type="OrthoDB" id="6773032at2"/>
<dbReference type="GO" id="GO:0042121">
    <property type="term" value="P:alginic acid biosynthetic process"/>
    <property type="evidence" value="ECO:0007669"/>
    <property type="project" value="UniProtKB-UniPathway"/>
</dbReference>
<dbReference type="eggNOG" id="ENOG502Z8PP">
    <property type="taxonomic scope" value="Bacteria"/>
</dbReference>
<dbReference type="UniPathway" id="UPA00286"/>
<dbReference type="Gene3D" id="2.60.120.1380">
    <property type="entry name" value="C-terminal carbohydrate-binding module"/>
    <property type="match status" value="1"/>
</dbReference>
<reference evidence="17 18" key="1">
    <citation type="submission" date="2011-04" db="EMBL/GenBank/DDBJ databases">
        <title>Complete sequence of Pseudomonas fulva 12-X.</title>
        <authorList>
            <consortium name="US DOE Joint Genome Institute"/>
            <person name="Lucas S."/>
            <person name="Han J."/>
            <person name="Lapidus A."/>
            <person name="Cheng J.-F."/>
            <person name="Goodwin L."/>
            <person name="Pitluck S."/>
            <person name="Peters L."/>
            <person name="Mikhailova N."/>
            <person name="Pagani I."/>
            <person name="Davenport K."/>
            <person name="Han C."/>
            <person name="Tapia R."/>
            <person name="Land M."/>
            <person name="Hauser L."/>
            <person name="Kyrpides N."/>
            <person name="Ivanova N."/>
            <person name="Pagani I."/>
            <person name="Lcollab F.I."/>
            <person name="Woyke T."/>
        </authorList>
    </citation>
    <scope>NUCLEOTIDE SEQUENCE [LARGE SCALE GENOMIC DNA]</scope>
    <source>
        <strain evidence="18">12-X</strain>
    </source>
</reference>
<gene>
    <name evidence="17" type="ordered locus">Psefu_3889</name>
</gene>
<accession>F6AHE2</accession>
<dbReference type="CDD" id="cd14487">
    <property type="entry name" value="AlgX_C"/>
    <property type="match status" value="1"/>
</dbReference>
<feature type="chain" id="PRO_5003332927" description="Alginate biosynthesis protein AlgX" evidence="14">
    <location>
        <begin position="23"/>
        <end position="470"/>
    </location>
</feature>
<feature type="disulfide bond" evidence="13">
    <location>
        <begin position="42"/>
        <end position="227"/>
    </location>
</feature>
<feature type="domain" description="Alginate biosynthesis protein AlgX C-terminal carbohydrate-binding module" evidence="16">
    <location>
        <begin position="350"/>
        <end position="470"/>
    </location>
</feature>
<proteinExistence type="inferred from homology"/>
<dbReference type="Proteomes" id="UP000000686">
    <property type="component" value="Chromosome"/>
</dbReference>
<sequence>MNKTLQYILATTLALCSLPSVADTQKADTRKADCDGLECLICSAVTDPAQYQGRGMKLMSFITPGEDRWLFRSSVDLVNEFGIPPAMQPEFARLMKTFAAKGTHVAIAVQPTRGLMHHDKVRPDRAYGFDYIKASSSLGKFQQQLRAGGAIVPDMLQVVKNPPKNDYFFRRDSHWTPTGAQVTARALADEIMRQPFYETLNKKAYRTEPGVTIPKNGILDMALERICHNTYGYQFVKNYRTVPDSSDASGLFEDAPDPEAVLVGTSNSAAREDETRQYNFDGYLKQYLSIDILNFALPGAGQDGALLEYLLSSSYSPDKPPKLLLWELPANYSLDSPYLYRQLIPAINGGCSKAEALMSNTQQQPSLKVNDRVELLSNAGDKRQDLRNAKAFIDLKISDKSVKDFYLITYYDNGARDKVWMRRQAAVTGGQYYLELSPSADYKDANLLSVFLETTAPLNSPTSLEAKLCR</sequence>
<dbReference type="InterPro" id="IPR038639">
    <property type="entry name" value="AlgX_C_sf"/>
</dbReference>
<keyword evidence="18" id="KW-1185">Reference proteome</keyword>
<feature type="active site" description="Nucleophile" evidence="12">
    <location>
        <position position="266"/>
    </location>
</feature>
<feature type="disulfide bond" evidence="13">
    <location>
        <begin position="351"/>
        <end position="469"/>
    </location>
</feature>
<evidence type="ECO:0000256" key="11">
    <source>
        <dbReference type="ARBA" id="ARBA00032384"/>
    </source>
</evidence>
<dbReference type="RefSeq" id="WP_013792968.1">
    <property type="nucleotide sequence ID" value="NC_015556.1"/>
</dbReference>
<evidence type="ECO:0000256" key="5">
    <source>
        <dbReference type="ARBA" id="ARBA00022679"/>
    </source>
</evidence>
<feature type="signal peptide" evidence="14">
    <location>
        <begin position="1"/>
        <end position="22"/>
    </location>
</feature>
<keyword evidence="9 13" id="KW-1015">Disulfide bond</keyword>
<evidence type="ECO:0000256" key="2">
    <source>
        <dbReference type="ARBA" id="ARBA00005182"/>
    </source>
</evidence>
<dbReference type="InterPro" id="IPR034655">
    <property type="entry name" value="AlgX_N"/>
</dbReference>
<dbReference type="GO" id="GO:0042597">
    <property type="term" value="C:periplasmic space"/>
    <property type="evidence" value="ECO:0007669"/>
    <property type="project" value="UniProtKB-SubCell"/>
</dbReference>
<evidence type="ECO:0000256" key="12">
    <source>
        <dbReference type="PIRSR" id="PIRSR638639-50"/>
    </source>
</evidence>
<dbReference type="CDD" id="cd14441">
    <property type="entry name" value="AlgX_N"/>
    <property type="match status" value="1"/>
</dbReference>
<keyword evidence="5" id="KW-0808">Transferase</keyword>
<evidence type="ECO:0000256" key="10">
    <source>
        <dbReference type="ARBA" id="ARBA00023315"/>
    </source>
</evidence>
<keyword evidence="10" id="KW-0012">Acyltransferase</keyword>
<evidence type="ECO:0000259" key="16">
    <source>
        <dbReference type="Pfam" id="PF16824"/>
    </source>
</evidence>
<dbReference type="AlphaFoldDB" id="F6AHE2"/>
<evidence type="ECO:0000259" key="15">
    <source>
        <dbReference type="Pfam" id="PF16822"/>
    </source>
</evidence>
<dbReference type="GO" id="GO:0016746">
    <property type="term" value="F:acyltransferase activity"/>
    <property type="evidence" value="ECO:0007669"/>
    <property type="project" value="UniProtKB-KW"/>
</dbReference>
<evidence type="ECO:0000256" key="7">
    <source>
        <dbReference type="ARBA" id="ARBA00022764"/>
    </source>
</evidence>
<evidence type="ECO:0000256" key="13">
    <source>
        <dbReference type="PIRSR" id="PIRSR638639-51"/>
    </source>
</evidence>